<dbReference type="Proteomes" id="UP000008672">
    <property type="component" value="Unassembled WGS sequence"/>
</dbReference>
<feature type="binding site" evidence="2">
    <location>
        <position position="97"/>
    </location>
    <ligand>
        <name>ATP</name>
        <dbReference type="ChEBI" id="CHEBI:30616"/>
    </ligand>
</feature>
<evidence type="ECO:0000256" key="1">
    <source>
        <dbReference type="ARBA" id="ARBA00008142"/>
    </source>
</evidence>
<dbReference type="SUPFAM" id="SSF54919">
    <property type="entry name" value="Nucleoside diphosphate kinase, NDK"/>
    <property type="match status" value="1"/>
</dbReference>
<organism evidence="6 7">
    <name type="scientific">Latimeria chalumnae</name>
    <name type="common">Coelacanth</name>
    <dbReference type="NCBI Taxonomy" id="7897"/>
    <lineage>
        <taxon>Eukaryota</taxon>
        <taxon>Metazoa</taxon>
        <taxon>Chordata</taxon>
        <taxon>Craniata</taxon>
        <taxon>Vertebrata</taxon>
        <taxon>Euteleostomi</taxon>
        <taxon>Coelacanthiformes</taxon>
        <taxon>Coelacanthidae</taxon>
        <taxon>Latimeria</taxon>
    </lineage>
</organism>
<feature type="binding site" evidence="2">
    <location>
        <position position="17"/>
    </location>
    <ligand>
        <name>ATP</name>
        <dbReference type="ChEBI" id="CHEBI:30616"/>
    </ligand>
</feature>
<dbReference type="InterPro" id="IPR007858">
    <property type="entry name" value="Dpy-30_motif"/>
</dbReference>
<dbReference type="GeneTree" id="ENSGT00940000159595"/>
<feature type="domain" description="Nucleoside diphosphate kinase-like" evidence="5">
    <location>
        <begin position="9"/>
        <end position="147"/>
    </location>
</feature>
<dbReference type="Pfam" id="PF05186">
    <property type="entry name" value="Dpy-30"/>
    <property type="match status" value="1"/>
</dbReference>
<protein>
    <submittedName>
        <fullName evidence="6">NME/NM23 family member 5</fullName>
    </submittedName>
</protein>
<dbReference type="AlphaFoldDB" id="H3B5E2"/>
<dbReference type="Pfam" id="PF00334">
    <property type="entry name" value="NDK"/>
    <property type="match status" value="1"/>
</dbReference>
<dbReference type="PANTHER" id="PTHR46161">
    <property type="entry name" value="NUCLEOSIDE DIPHOSPHATE KINASE"/>
    <property type="match status" value="1"/>
</dbReference>
<dbReference type="HOGENOM" id="CLU_060216_2_0_1"/>
<dbReference type="EMBL" id="AFYH01018743">
    <property type="status" value="NOT_ANNOTATED_CDS"/>
    <property type="molecule type" value="Genomic_DNA"/>
</dbReference>
<dbReference type="CDD" id="cd22970">
    <property type="entry name" value="DD_NDKH5-like"/>
    <property type="match status" value="1"/>
</dbReference>
<evidence type="ECO:0000313" key="6">
    <source>
        <dbReference type="Ensembl" id="ENSLACP00000017113.1"/>
    </source>
</evidence>
<feature type="transmembrane region" description="Helical" evidence="4">
    <location>
        <begin position="229"/>
        <end position="251"/>
    </location>
</feature>
<gene>
    <name evidence="6" type="primary">NME5</name>
</gene>
<evidence type="ECO:0000313" key="7">
    <source>
        <dbReference type="Proteomes" id="UP000008672"/>
    </source>
</evidence>
<dbReference type="GO" id="GO:0006228">
    <property type="term" value="P:UTP biosynthetic process"/>
    <property type="evidence" value="ECO:0007669"/>
    <property type="project" value="InterPro"/>
</dbReference>
<evidence type="ECO:0000256" key="4">
    <source>
        <dbReference type="SAM" id="Phobius"/>
    </source>
</evidence>
<dbReference type="PROSITE" id="PS51374">
    <property type="entry name" value="NDPK_LIKE"/>
    <property type="match status" value="1"/>
</dbReference>
<dbReference type="GO" id="GO:0003341">
    <property type="term" value="P:cilium movement"/>
    <property type="evidence" value="ECO:0007669"/>
    <property type="project" value="TreeGrafter"/>
</dbReference>
<feature type="binding site" evidence="2">
    <location>
        <position position="111"/>
    </location>
    <ligand>
        <name>ATP</name>
        <dbReference type="ChEBI" id="CHEBI:30616"/>
    </ligand>
</feature>
<dbReference type="CDD" id="cd04418">
    <property type="entry name" value="NDPk5"/>
    <property type="match status" value="1"/>
</dbReference>
<dbReference type="GO" id="GO:0016787">
    <property type="term" value="F:hydrolase activity"/>
    <property type="evidence" value="ECO:0007669"/>
    <property type="project" value="UniProtKB-KW"/>
</dbReference>
<name>H3B5E2_LATCH</name>
<dbReference type="PANTHER" id="PTHR46161:SF1">
    <property type="entry name" value="NUCLEOSIDE DIPHOSPHATE KINASE HOMOLOG 5"/>
    <property type="match status" value="1"/>
</dbReference>
<feature type="binding site" evidence="2">
    <location>
        <position position="63"/>
    </location>
    <ligand>
        <name>ATP</name>
        <dbReference type="ChEBI" id="CHEBI:30616"/>
    </ligand>
</feature>
<keyword evidence="4" id="KW-0812">Transmembrane</keyword>
<dbReference type="FunCoup" id="H3B5E2">
    <property type="interactions" value="17"/>
</dbReference>
<feature type="active site" description="Pros-phosphohistidine intermediate" evidence="2">
    <location>
        <position position="124"/>
    </location>
</feature>
<dbReference type="GO" id="GO:0006183">
    <property type="term" value="P:GTP biosynthetic process"/>
    <property type="evidence" value="ECO:0007669"/>
    <property type="project" value="InterPro"/>
</dbReference>
<dbReference type="STRING" id="7897.ENSLACP00000017113"/>
<evidence type="ECO:0000256" key="3">
    <source>
        <dbReference type="RuleBase" id="RU004011"/>
    </source>
</evidence>
<proteinExistence type="inferred from homology"/>
<feature type="binding site" evidence="2">
    <location>
        <position position="91"/>
    </location>
    <ligand>
        <name>ATP</name>
        <dbReference type="ChEBI" id="CHEBI:30616"/>
    </ligand>
</feature>
<dbReference type="InterPro" id="IPR034907">
    <property type="entry name" value="NDK-like_dom"/>
</dbReference>
<dbReference type="GO" id="GO:0004550">
    <property type="term" value="F:nucleoside diphosphate kinase activity"/>
    <property type="evidence" value="ECO:0007669"/>
    <property type="project" value="InterPro"/>
</dbReference>
<dbReference type="PRINTS" id="PR01243">
    <property type="entry name" value="NUCDPKINASE"/>
</dbReference>
<feature type="binding site" evidence="2">
    <location>
        <position position="121"/>
    </location>
    <ligand>
        <name>ATP</name>
        <dbReference type="ChEBI" id="CHEBI:30616"/>
    </ligand>
</feature>
<keyword evidence="4" id="KW-0472">Membrane</keyword>
<keyword evidence="4" id="KW-1133">Transmembrane helix</keyword>
<dbReference type="InterPro" id="IPR036850">
    <property type="entry name" value="NDK-like_dom_sf"/>
</dbReference>
<dbReference type="eggNOG" id="KOG0888">
    <property type="taxonomic scope" value="Eukaryota"/>
</dbReference>
<evidence type="ECO:0000256" key="2">
    <source>
        <dbReference type="PROSITE-ProRule" id="PRU00706"/>
    </source>
</evidence>
<dbReference type="InParanoid" id="H3B5E2"/>
<dbReference type="Bgee" id="ENSLACG00000015079">
    <property type="expression patterns" value="Expressed in chordate pharynx and 6 other cell types or tissues"/>
</dbReference>
<reference evidence="6" key="3">
    <citation type="submission" date="2025-09" db="UniProtKB">
        <authorList>
            <consortium name="Ensembl"/>
        </authorList>
    </citation>
    <scope>IDENTIFICATION</scope>
</reference>
<comment type="similarity">
    <text evidence="1 2 3">Belongs to the NDK family.</text>
</comment>
<dbReference type="Ensembl" id="ENSLACT00000017238.1">
    <property type="protein sequence ID" value="ENSLACP00000017113.1"/>
    <property type="gene ID" value="ENSLACG00000015079.1"/>
</dbReference>
<accession>H3B5E2</accession>
<dbReference type="Gene3D" id="1.20.890.10">
    <property type="entry name" value="cAMP-dependent protein kinase regulatory subunit, dimerization-anchoring domain"/>
    <property type="match status" value="1"/>
</dbReference>
<dbReference type="InterPro" id="IPR001564">
    <property type="entry name" value="Nucleoside_diP_kinase"/>
</dbReference>
<dbReference type="GO" id="GO:0006241">
    <property type="term" value="P:CTP biosynthetic process"/>
    <property type="evidence" value="ECO:0007669"/>
    <property type="project" value="InterPro"/>
</dbReference>
<evidence type="ECO:0000259" key="5">
    <source>
        <dbReference type="SMART" id="SM00562"/>
    </source>
</evidence>
<reference evidence="6" key="2">
    <citation type="submission" date="2025-08" db="UniProtKB">
        <authorList>
            <consortium name="Ensembl"/>
        </authorList>
    </citation>
    <scope>IDENTIFICATION</scope>
</reference>
<sequence>MMPPPQIYVEKTLAVIKPDAIHKASEIEAMILEAGFTIIKKKRLHLSPEQCSDFYAEHFGKQFFPSLTAFMSSGDIVVMILARNKAIACWREMIGPTSSEKARESRPNSIRAVYGTDDLKNAVHGSYSFSNAEREIHFMFPGEIVEPVPVGQQAKDYLSKFVNPTLLIGLTELCKKKPADPFLWLADWLLKHNPNQASVNEEIVVEILEENMAHKYIHVKLKVLSYNKISTLTIFIFCYNMLYVSYCVYYFCWNKQLILSCLFILKKYQA</sequence>
<dbReference type="GO" id="GO:0005929">
    <property type="term" value="C:cilium"/>
    <property type="evidence" value="ECO:0007669"/>
    <property type="project" value="UniProtKB-SubCell"/>
</dbReference>
<dbReference type="Gene3D" id="3.30.70.141">
    <property type="entry name" value="Nucleoside diphosphate kinase-like domain"/>
    <property type="match status" value="1"/>
</dbReference>
<reference evidence="7" key="1">
    <citation type="submission" date="2011-08" db="EMBL/GenBank/DDBJ databases">
        <title>The draft genome of Latimeria chalumnae.</title>
        <authorList>
            <person name="Di Palma F."/>
            <person name="Alfoldi J."/>
            <person name="Johnson J."/>
            <person name="Berlin A."/>
            <person name="Gnerre S."/>
            <person name="Jaffe D."/>
            <person name="MacCallum I."/>
            <person name="Young S."/>
            <person name="Walker B.J."/>
            <person name="Lander E."/>
            <person name="Lindblad-Toh K."/>
        </authorList>
    </citation>
    <scope>NUCLEOTIDE SEQUENCE [LARGE SCALE GENOMIC DNA]</scope>
    <source>
        <strain evidence="7">Wild caught</strain>
    </source>
</reference>
<dbReference type="GO" id="GO:1902176">
    <property type="term" value="P:negative regulation of oxidative stress-induced intrinsic apoptotic signaling pathway"/>
    <property type="evidence" value="ECO:0007669"/>
    <property type="project" value="TreeGrafter"/>
</dbReference>
<dbReference type="SMART" id="SM00562">
    <property type="entry name" value="NDK"/>
    <property type="match status" value="1"/>
</dbReference>
<dbReference type="OMA" id="GHYGRHH"/>
<keyword evidence="7" id="KW-1185">Reference proteome</keyword>